<dbReference type="EMBL" id="JABVXQ010000003">
    <property type="protein sequence ID" value="KAF6120792.1"/>
    <property type="molecule type" value="Genomic_DNA"/>
</dbReference>
<accession>A0A834AU61</accession>
<evidence type="ECO:0000256" key="4">
    <source>
        <dbReference type="SAM" id="SignalP"/>
    </source>
</evidence>
<keyword evidence="2 4" id="KW-0732">Signal</keyword>
<protein>
    <submittedName>
        <fullName evidence="6">Prolyl 3-hydroxylase 3</fullName>
    </submittedName>
</protein>
<dbReference type="InterPro" id="IPR052284">
    <property type="entry name" value="Collagen_mod_leprecan"/>
</dbReference>
<evidence type="ECO:0000313" key="7">
    <source>
        <dbReference type="Proteomes" id="UP000664940"/>
    </source>
</evidence>
<feature type="domain" description="Leprecan-like alpha-helical" evidence="5">
    <location>
        <begin position="36"/>
        <end position="324"/>
    </location>
</feature>
<dbReference type="PANTHER" id="PTHR13986">
    <property type="entry name" value="PROTEIN LYSINE HYDROXYLATION COMPLEX COMPONENT"/>
    <property type="match status" value="1"/>
</dbReference>
<gene>
    <name evidence="6" type="ORF">HJG60_014487</name>
</gene>
<dbReference type="AlphaFoldDB" id="A0A834AU61"/>
<proteinExistence type="inferred from homology"/>
<dbReference type="PANTHER" id="PTHR13986:SF3">
    <property type="entry name" value="CARTILAGE-ASSOCIATED PROTEIN"/>
    <property type="match status" value="1"/>
</dbReference>
<dbReference type="InterPro" id="IPR011990">
    <property type="entry name" value="TPR-like_helical_dom_sf"/>
</dbReference>
<evidence type="ECO:0000259" key="5">
    <source>
        <dbReference type="Pfam" id="PF23557"/>
    </source>
</evidence>
<keyword evidence="3" id="KW-0325">Glycoprotein</keyword>
<comment type="similarity">
    <text evidence="1">Belongs to the leprecan family.</text>
</comment>
<evidence type="ECO:0000256" key="2">
    <source>
        <dbReference type="ARBA" id="ARBA00022729"/>
    </source>
</evidence>
<evidence type="ECO:0000256" key="1">
    <source>
        <dbReference type="ARBA" id="ARBA00006487"/>
    </source>
</evidence>
<evidence type="ECO:0000313" key="6">
    <source>
        <dbReference type="EMBL" id="KAF6120792.1"/>
    </source>
</evidence>
<dbReference type="Pfam" id="PF23557">
    <property type="entry name" value="TPR_leprecan"/>
    <property type="match status" value="1"/>
</dbReference>
<organism evidence="6 7">
    <name type="scientific">Phyllostomus discolor</name>
    <name type="common">pale spear-nosed bat</name>
    <dbReference type="NCBI Taxonomy" id="89673"/>
    <lineage>
        <taxon>Eukaryota</taxon>
        <taxon>Metazoa</taxon>
        <taxon>Chordata</taxon>
        <taxon>Craniata</taxon>
        <taxon>Vertebrata</taxon>
        <taxon>Euteleostomi</taxon>
        <taxon>Mammalia</taxon>
        <taxon>Eutheria</taxon>
        <taxon>Laurasiatheria</taxon>
        <taxon>Chiroptera</taxon>
        <taxon>Yangochiroptera</taxon>
        <taxon>Phyllostomidae</taxon>
        <taxon>Phyllostominae</taxon>
        <taxon>Phyllostomus</taxon>
    </lineage>
</organism>
<name>A0A834AU61_9CHIR</name>
<dbReference type="GO" id="GO:0005783">
    <property type="term" value="C:endoplasmic reticulum"/>
    <property type="evidence" value="ECO:0007669"/>
    <property type="project" value="TreeGrafter"/>
</dbReference>
<feature type="chain" id="PRO_5032595522" evidence="4">
    <location>
        <begin position="21"/>
        <end position="336"/>
    </location>
</feature>
<comment type="caution">
    <text evidence="6">The sequence shown here is derived from an EMBL/GenBank/DDBJ whole genome shotgun (WGS) entry which is preliminary data.</text>
</comment>
<feature type="signal peptide" evidence="4">
    <location>
        <begin position="1"/>
        <end position="20"/>
    </location>
</feature>
<reference evidence="6 7" key="1">
    <citation type="journal article" date="2020" name="Nature">
        <title>Six reference-quality genomes reveal evolution of bat adaptations.</title>
        <authorList>
            <person name="Jebb D."/>
            <person name="Huang Z."/>
            <person name="Pippel M."/>
            <person name="Hughes G.M."/>
            <person name="Lavrichenko K."/>
            <person name="Devanna P."/>
            <person name="Winkler S."/>
            <person name="Jermiin L.S."/>
            <person name="Skirmuntt E.C."/>
            <person name="Katzourakis A."/>
            <person name="Burkitt-Gray L."/>
            <person name="Ray D.A."/>
            <person name="Sullivan K.A.M."/>
            <person name="Roscito J.G."/>
            <person name="Kirilenko B.M."/>
            <person name="Davalos L.M."/>
            <person name="Corthals A.P."/>
            <person name="Power M.L."/>
            <person name="Jones G."/>
            <person name="Ransome R.D."/>
            <person name="Dechmann D.K.N."/>
            <person name="Locatelli A.G."/>
            <person name="Puechmaille S.J."/>
            <person name="Fedrigo O."/>
            <person name="Jarvis E.D."/>
            <person name="Hiller M."/>
            <person name="Vernes S.C."/>
            <person name="Myers E.W."/>
            <person name="Teeling E.C."/>
        </authorList>
    </citation>
    <scope>NUCLEOTIDE SEQUENCE [LARGE SCALE GENOMIC DNA]</scope>
    <source>
        <strain evidence="6">Bat1K_MPI-CBG_1</strain>
    </source>
</reference>
<dbReference type="InterPro" id="IPR056585">
    <property type="entry name" value="Leprecan_dom"/>
</dbReference>
<sequence length="336" mass="37383">MLRLLRLLLLLLLLPPPGSPEPPGLATLSPGAPPQAPDLLYADGLRAYSAGAWAPAVALLREAMRSYAELGRTRQDCGERCAAELGAALPDAPGSDSRPGPAPRAWERLLLRAALRRAECLSQCAAQRLGPGGAARLRVGSALRDAFRRREPYNYLQRAYYQLKKLDLAAAAAHTFFVANPTHLQMREDMAKYRRMSRVRQQSFRDLETPPHWAAYDSGLELLGRQEAELALPRLEEALQESLAQMERCRAGCEGPEEHQRDEEEEGTGSQAGLYEAIAGHWIQVLQCRQRCVGDTATRPGRSFPVPDFLPSQLRRLHEAHAQVQWAICPRLWKMS</sequence>
<dbReference type="GO" id="GO:0005518">
    <property type="term" value="F:collagen binding"/>
    <property type="evidence" value="ECO:0007669"/>
    <property type="project" value="TreeGrafter"/>
</dbReference>
<dbReference type="Gene3D" id="1.25.40.10">
    <property type="entry name" value="Tetratricopeptide repeat domain"/>
    <property type="match status" value="1"/>
</dbReference>
<dbReference type="GO" id="GO:0030199">
    <property type="term" value="P:collagen fibril organization"/>
    <property type="evidence" value="ECO:0007669"/>
    <property type="project" value="TreeGrafter"/>
</dbReference>
<dbReference type="Proteomes" id="UP000664940">
    <property type="component" value="Unassembled WGS sequence"/>
</dbReference>
<evidence type="ECO:0000256" key="3">
    <source>
        <dbReference type="ARBA" id="ARBA00023180"/>
    </source>
</evidence>